<dbReference type="PANTHER" id="PTHR46018">
    <property type="entry name" value="ZINC PHOSPHODIESTERASE ELAC PROTEIN 1"/>
    <property type="match status" value="1"/>
</dbReference>
<comment type="caution">
    <text evidence="2">The sequence shown here is derived from an EMBL/GenBank/DDBJ whole genome shotgun (WGS) entry which is preliminary data.</text>
</comment>
<dbReference type="Proteomes" id="UP001209878">
    <property type="component" value="Unassembled WGS sequence"/>
</dbReference>
<sequence>MVFGLPGLLCTVSMNINAENVRPTMHLYGPCGLRQFIRTSLRLSRSELCYNFAIHELLPVPEQLDDRSKEWDTHQTTPTEKMHPNEEAGSDIEPDYQHIWNIFLKLFFVGMAGRFARQINAKKLILTHFSQRYRPASQLNKEDDDDVTAPEGVHKLVLQAKAAFGSENVEAAEDFLVVSVPLRKSL</sequence>
<name>A0AAD9P3B9_RIDPI</name>
<keyword evidence="3" id="KW-1185">Reference proteome</keyword>
<protein>
    <submittedName>
        <fullName evidence="2">Uncharacterized protein</fullName>
    </submittedName>
</protein>
<dbReference type="GO" id="GO:0005634">
    <property type="term" value="C:nucleus"/>
    <property type="evidence" value="ECO:0007669"/>
    <property type="project" value="TreeGrafter"/>
</dbReference>
<dbReference type="SUPFAM" id="SSF56281">
    <property type="entry name" value="Metallo-hydrolase/oxidoreductase"/>
    <property type="match status" value="1"/>
</dbReference>
<dbReference type="InterPro" id="IPR036866">
    <property type="entry name" value="RibonucZ/Hydroxyglut_hydro"/>
</dbReference>
<evidence type="ECO:0000256" key="1">
    <source>
        <dbReference type="SAM" id="MobiDB-lite"/>
    </source>
</evidence>
<organism evidence="2 3">
    <name type="scientific">Ridgeia piscesae</name>
    <name type="common">Tubeworm</name>
    <dbReference type="NCBI Taxonomy" id="27915"/>
    <lineage>
        <taxon>Eukaryota</taxon>
        <taxon>Metazoa</taxon>
        <taxon>Spiralia</taxon>
        <taxon>Lophotrochozoa</taxon>
        <taxon>Annelida</taxon>
        <taxon>Polychaeta</taxon>
        <taxon>Sedentaria</taxon>
        <taxon>Canalipalpata</taxon>
        <taxon>Sabellida</taxon>
        <taxon>Siboglinidae</taxon>
        <taxon>Ridgeia</taxon>
    </lineage>
</organism>
<evidence type="ECO:0000313" key="3">
    <source>
        <dbReference type="Proteomes" id="UP001209878"/>
    </source>
</evidence>
<accession>A0AAD9P3B9</accession>
<dbReference type="EMBL" id="JAODUO010000168">
    <property type="protein sequence ID" value="KAK2187378.1"/>
    <property type="molecule type" value="Genomic_DNA"/>
</dbReference>
<dbReference type="Gene3D" id="3.60.15.10">
    <property type="entry name" value="Ribonuclease Z/Hydroxyacylglutathione hydrolase-like"/>
    <property type="match status" value="2"/>
</dbReference>
<dbReference type="GO" id="GO:0042781">
    <property type="term" value="F:3'-tRNA processing endoribonuclease activity"/>
    <property type="evidence" value="ECO:0007669"/>
    <property type="project" value="TreeGrafter"/>
</dbReference>
<proteinExistence type="predicted"/>
<feature type="region of interest" description="Disordered" evidence="1">
    <location>
        <begin position="66"/>
        <end position="88"/>
    </location>
</feature>
<reference evidence="2" key="1">
    <citation type="journal article" date="2023" name="Mol. Biol. Evol.">
        <title>Third-Generation Sequencing Reveals the Adaptive Role of the Epigenome in Three Deep-Sea Polychaetes.</title>
        <authorList>
            <person name="Perez M."/>
            <person name="Aroh O."/>
            <person name="Sun Y."/>
            <person name="Lan Y."/>
            <person name="Juniper S.K."/>
            <person name="Young C.R."/>
            <person name="Angers B."/>
            <person name="Qian P.Y."/>
        </authorList>
    </citation>
    <scope>NUCLEOTIDE SEQUENCE</scope>
    <source>
        <strain evidence="2">R07B-5</strain>
    </source>
</reference>
<evidence type="ECO:0000313" key="2">
    <source>
        <dbReference type="EMBL" id="KAK2187378.1"/>
    </source>
</evidence>
<dbReference type="AlphaFoldDB" id="A0AAD9P3B9"/>
<dbReference type="PANTHER" id="PTHR46018:SF2">
    <property type="entry name" value="ZINC PHOSPHODIESTERASE ELAC PROTEIN 1"/>
    <property type="match status" value="1"/>
</dbReference>
<gene>
    <name evidence="2" type="ORF">NP493_168g04011</name>
</gene>